<gene>
    <name evidence="1" type="ORF">WS70_17630</name>
</gene>
<organism evidence="1 2">
    <name type="scientific">Burkholderia mayonis</name>
    <dbReference type="NCBI Taxonomy" id="1385591"/>
    <lineage>
        <taxon>Bacteria</taxon>
        <taxon>Pseudomonadati</taxon>
        <taxon>Pseudomonadota</taxon>
        <taxon>Betaproteobacteria</taxon>
        <taxon>Burkholderiales</taxon>
        <taxon>Burkholderiaceae</taxon>
        <taxon>Burkholderia</taxon>
        <taxon>pseudomallei group</taxon>
    </lineage>
</organism>
<evidence type="ECO:0000313" key="1">
    <source>
        <dbReference type="EMBL" id="AOJ03754.1"/>
    </source>
</evidence>
<dbReference type="Proteomes" id="UP000062519">
    <property type="component" value="Chromosome 2"/>
</dbReference>
<dbReference type="EMBL" id="CP013387">
    <property type="protein sequence ID" value="AOJ03754.1"/>
    <property type="molecule type" value="Genomic_DNA"/>
</dbReference>
<reference evidence="1 2" key="1">
    <citation type="submission" date="2015-12" db="EMBL/GenBank/DDBJ databases">
        <title>Diversity of Burkholderia near neighbor genomes.</title>
        <authorList>
            <person name="Sahl J."/>
            <person name="Wagner D."/>
            <person name="Keim P."/>
        </authorList>
    </citation>
    <scope>NUCLEOTIDE SEQUENCE [LARGE SCALE GENOMIC DNA]</scope>
    <source>
        <strain evidence="1 2">BDU6</strain>
    </source>
</reference>
<sequence length="285" mass="31096">MIWPGVVGLITVNDIGPLVDRDLVKQFSQDAAGGNVLVCHQRGAQLAGVRVKRKMHLAPRATLRVAMLMHLPFAFAIVPDACAVDHQMDRRAVPDDCQLDLGRPRAAAHRRVVRHGQGGESLVAQAWRAAPRRARRQAEHALETRQRLNQRIAVEARATAPGLRVGCARTGGFIDPHRDVTSVDQASVVGRPITDAIACLRYARLACVPAHLLGKNRECPQELKLLTEPASGCCAYVRQHASSPAKLCNNAFKNTTQLFSLFALAHLVIAKNLLRSPHEGNPVYA</sequence>
<proteinExistence type="predicted"/>
<evidence type="ECO:0000313" key="2">
    <source>
        <dbReference type="Proteomes" id="UP000062519"/>
    </source>
</evidence>
<dbReference type="KEGG" id="buu:WS70_17630"/>
<name>A0A1B4FJ93_9BURK</name>
<accession>A0A1B4FJ93</accession>
<dbReference type="AlphaFoldDB" id="A0A1B4FJ93"/>
<keyword evidence="2" id="KW-1185">Reference proteome</keyword>
<protein>
    <submittedName>
        <fullName evidence="1">Uncharacterized protein</fullName>
    </submittedName>
</protein>